<name>A0A0G0TSY3_9BACT</name>
<reference evidence="1 2" key="1">
    <citation type="journal article" date="2015" name="Nature">
        <title>rRNA introns, odd ribosomes, and small enigmatic genomes across a large radiation of phyla.</title>
        <authorList>
            <person name="Brown C.T."/>
            <person name="Hug L.A."/>
            <person name="Thomas B.C."/>
            <person name="Sharon I."/>
            <person name="Castelle C.J."/>
            <person name="Singh A."/>
            <person name="Wilkins M.J."/>
            <person name="Williams K.H."/>
            <person name="Banfield J.F."/>
        </authorList>
    </citation>
    <scope>NUCLEOTIDE SEQUENCE [LARGE SCALE GENOMIC DNA]</scope>
</reference>
<evidence type="ECO:0000313" key="1">
    <source>
        <dbReference type="EMBL" id="KKR40992.1"/>
    </source>
</evidence>
<protein>
    <submittedName>
        <fullName evidence="1">Uncharacterized protein</fullName>
    </submittedName>
</protein>
<sequence length="33" mass="3838">MGEDFLVAVWAEVAVEVGRFKLYLWANIDIIRL</sequence>
<accession>A0A0G0TSY3</accession>
<dbReference type="EMBL" id="LBXZ01000002">
    <property type="protein sequence ID" value="KKR40992.1"/>
    <property type="molecule type" value="Genomic_DNA"/>
</dbReference>
<organism evidence="1 2">
    <name type="scientific">Candidatus Yanofskybacteria bacterium GW2011_GWE2_40_11</name>
    <dbReference type="NCBI Taxonomy" id="1619033"/>
    <lineage>
        <taxon>Bacteria</taxon>
        <taxon>Candidatus Yanofskyibacteriota</taxon>
    </lineage>
</organism>
<gene>
    <name evidence="1" type="ORF">UT75_C0002G0029</name>
</gene>
<comment type="caution">
    <text evidence="1">The sequence shown here is derived from an EMBL/GenBank/DDBJ whole genome shotgun (WGS) entry which is preliminary data.</text>
</comment>
<proteinExistence type="predicted"/>
<evidence type="ECO:0000313" key="2">
    <source>
        <dbReference type="Proteomes" id="UP000034072"/>
    </source>
</evidence>
<dbReference type="Proteomes" id="UP000034072">
    <property type="component" value="Unassembled WGS sequence"/>
</dbReference>
<dbReference type="AlphaFoldDB" id="A0A0G0TSY3"/>